<accession>A0A0G1DHX3</accession>
<evidence type="ECO:0000256" key="1">
    <source>
        <dbReference type="SAM" id="MobiDB-lite"/>
    </source>
</evidence>
<dbReference type="Proteomes" id="UP000034090">
    <property type="component" value="Unassembled WGS sequence"/>
</dbReference>
<dbReference type="AlphaFoldDB" id="A0A0G1DHX3"/>
<proteinExistence type="predicted"/>
<feature type="compositionally biased region" description="Acidic residues" evidence="1">
    <location>
        <begin position="130"/>
        <end position="139"/>
    </location>
</feature>
<reference evidence="2 3" key="1">
    <citation type="journal article" date="2015" name="Nature">
        <title>rRNA introns, odd ribosomes, and small enigmatic genomes across a large radiation of phyla.</title>
        <authorList>
            <person name="Brown C.T."/>
            <person name="Hug L.A."/>
            <person name="Thomas B.C."/>
            <person name="Sharon I."/>
            <person name="Castelle C.J."/>
            <person name="Singh A."/>
            <person name="Wilkins M.J."/>
            <person name="Williams K.H."/>
            <person name="Banfield J.F."/>
        </authorList>
    </citation>
    <scope>NUCLEOTIDE SEQUENCE [LARGE SCALE GENOMIC DNA]</scope>
</reference>
<dbReference type="STRING" id="1618578.UV74_C0013G0416"/>
<protein>
    <submittedName>
        <fullName evidence="2">Blue (Type 1) copper domain protein</fullName>
    </submittedName>
</protein>
<feature type="region of interest" description="Disordered" evidence="1">
    <location>
        <begin position="118"/>
        <end position="175"/>
    </location>
</feature>
<feature type="compositionally biased region" description="Low complexity" evidence="1">
    <location>
        <begin position="152"/>
        <end position="174"/>
    </location>
</feature>
<evidence type="ECO:0000313" key="3">
    <source>
        <dbReference type="Proteomes" id="UP000034090"/>
    </source>
</evidence>
<feature type="compositionally biased region" description="Gly residues" evidence="1">
    <location>
        <begin position="118"/>
        <end position="129"/>
    </location>
</feature>
<comment type="caution">
    <text evidence="2">The sequence shown here is derived from an EMBL/GenBank/DDBJ whole genome shotgun (WGS) entry which is preliminary data.</text>
</comment>
<name>A0A0G1DHX3_9BACT</name>
<gene>
    <name evidence="2" type="ORF">UV74_C0013G0416</name>
</gene>
<sequence length="231" mass="24482">MKKLKLNRQLGVIALVVFLLSVLLFLILRGKAGEFGVNAIEKIVVNKNGTSITLEKGGSFTFRDKDNVYKDRWEAPKASVFIKYFKENYGGQSSFEDGVLTVILSSQDELFEIASGEVYGGSGGSGGDSGTEDLSDYFEDGATPTPIPTSTPTPTATPAGGGTASPTPTPTSGPYDPDLCVHWHMSYCVGESSPTPTPTPAGYEEGTLPPECGSNLETGRTVISNILCIIE</sequence>
<evidence type="ECO:0000313" key="2">
    <source>
        <dbReference type="EMBL" id="KKS97294.1"/>
    </source>
</evidence>
<dbReference type="EMBL" id="LCFQ01000013">
    <property type="protein sequence ID" value="KKS97294.1"/>
    <property type="molecule type" value="Genomic_DNA"/>
</dbReference>
<organism evidence="2 3">
    <name type="scientific">Candidatus Woesebacteria bacterium GW2011_GWB1_43_14</name>
    <dbReference type="NCBI Taxonomy" id="1618578"/>
    <lineage>
        <taxon>Bacteria</taxon>
        <taxon>Candidatus Woeseibacteriota</taxon>
    </lineage>
</organism>